<evidence type="ECO:0000313" key="5">
    <source>
        <dbReference type="Proteomes" id="UP000186079"/>
    </source>
</evidence>
<feature type="transmembrane region" description="Helical" evidence="1">
    <location>
        <begin position="22"/>
        <end position="42"/>
    </location>
</feature>
<evidence type="ECO:0000256" key="1">
    <source>
        <dbReference type="SAM" id="Phobius"/>
    </source>
</evidence>
<dbReference type="STRING" id="706570.PT85_12070"/>
<dbReference type="AlphaFoldDB" id="A0A0B2D905"/>
<dbReference type="Proteomes" id="UP000186079">
    <property type="component" value="Unassembled WGS sequence"/>
</dbReference>
<gene>
    <name evidence="2" type="ORF">PT85_12070</name>
    <name evidence="3" type="ORF">SAMN05421672_11372</name>
</gene>
<protein>
    <submittedName>
        <fullName evidence="2">Membrane protein</fullName>
    </submittedName>
</protein>
<reference evidence="2 4" key="1">
    <citation type="submission" date="2014-11" db="EMBL/GenBank/DDBJ databases">
        <title>Genome sequence of Pseudomonas tuomuerensis JCM 14085.</title>
        <authorList>
            <person name="Shin S.-K."/>
            <person name="Yi H."/>
        </authorList>
    </citation>
    <scope>NUCLEOTIDE SEQUENCE [LARGE SCALE GENOMIC DNA]</scope>
    <source>
        <strain evidence="2 4">JCM 14085</strain>
    </source>
</reference>
<organism evidence="2 4">
    <name type="scientific">Pseudomonas flexibilis</name>
    <dbReference type="NCBI Taxonomy" id="706570"/>
    <lineage>
        <taxon>Bacteria</taxon>
        <taxon>Pseudomonadati</taxon>
        <taxon>Pseudomonadota</taxon>
        <taxon>Gammaproteobacteria</taxon>
        <taxon>Pseudomonadales</taxon>
        <taxon>Pseudomonadaceae</taxon>
        <taxon>Pseudomonas</taxon>
    </lineage>
</organism>
<keyword evidence="1" id="KW-0812">Transmembrane</keyword>
<dbReference type="RefSeq" id="WP_027590207.1">
    <property type="nucleotide sequence ID" value="NZ_FMUP01000002.1"/>
</dbReference>
<keyword evidence="1" id="KW-0472">Membrane</keyword>
<dbReference type="Pfam" id="PF11872">
    <property type="entry name" value="DUF3392"/>
    <property type="match status" value="1"/>
</dbReference>
<dbReference type="OrthoDB" id="6196761at2"/>
<dbReference type="EMBL" id="JTAK01000004">
    <property type="protein sequence ID" value="KHO64905.1"/>
    <property type="molecule type" value="Genomic_DNA"/>
</dbReference>
<accession>A0A0B3BQM9</accession>
<name>A0A0B2D905_9PSED</name>
<evidence type="ECO:0000313" key="3">
    <source>
        <dbReference type="EMBL" id="SIR02832.1"/>
    </source>
</evidence>
<feature type="transmembrane region" description="Helical" evidence="1">
    <location>
        <begin position="84"/>
        <end position="104"/>
    </location>
</feature>
<feature type="transmembrane region" description="Helical" evidence="1">
    <location>
        <begin position="51"/>
        <end position="72"/>
    </location>
</feature>
<accession>A0A0B2D905</accession>
<dbReference type="Proteomes" id="UP000030980">
    <property type="component" value="Unassembled WGS sequence"/>
</dbReference>
<proteinExistence type="predicted"/>
<dbReference type="EMBL" id="FTMC01000013">
    <property type="protein sequence ID" value="SIR02832.1"/>
    <property type="molecule type" value="Genomic_DNA"/>
</dbReference>
<evidence type="ECO:0000313" key="4">
    <source>
        <dbReference type="Proteomes" id="UP000030980"/>
    </source>
</evidence>
<reference evidence="3 5" key="2">
    <citation type="submission" date="2017-01" db="EMBL/GenBank/DDBJ databases">
        <authorList>
            <person name="Mah S.A."/>
            <person name="Swanson W.J."/>
            <person name="Moy G.W."/>
            <person name="Vacquier V.D."/>
        </authorList>
    </citation>
    <scope>NUCLEOTIDE SEQUENCE [LARGE SCALE GENOMIC DNA]</scope>
    <source>
        <strain evidence="3 5">ATCC 29606</strain>
    </source>
</reference>
<dbReference type="InterPro" id="IPR021813">
    <property type="entry name" value="DUF3392"/>
</dbReference>
<sequence>MDMFLDLIISLSRWCRGHLSEIALALLATLLVLFGPHLNAWLQRTIGGLNFVLRTLLFVVFCALVYGFGLVFTSPWLAQGLAYFNNYTLAPVVLVAFLLLGVAADRR</sequence>
<keyword evidence="1" id="KW-1133">Transmembrane helix</keyword>
<keyword evidence="4" id="KW-1185">Reference proteome</keyword>
<evidence type="ECO:0000313" key="2">
    <source>
        <dbReference type="EMBL" id="KHO64905.1"/>
    </source>
</evidence>
<dbReference type="PATRIC" id="fig|706570.3.peg.2136"/>